<comment type="cofactor">
    <cofactor evidence="1">
        <name>FMN</name>
        <dbReference type="ChEBI" id="CHEBI:58210"/>
    </cofactor>
</comment>
<feature type="domain" description="FMN hydroxy acid dehydrogenase" evidence="6">
    <location>
        <begin position="12"/>
        <end position="370"/>
    </location>
</feature>
<evidence type="ECO:0000256" key="5">
    <source>
        <dbReference type="ARBA" id="ARBA00024042"/>
    </source>
</evidence>
<proteinExistence type="inferred from homology"/>
<dbReference type="PIRSF" id="PIRSF000138">
    <property type="entry name" value="Al-hdrx_acd_dh"/>
    <property type="match status" value="1"/>
</dbReference>
<dbReference type="CDD" id="cd02809">
    <property type="entry name" value="alpha_hydroxyacid_oxid_FMN"/>
    <property type="match status" value="1"/>
</dbReference>
<dbReference type="AlphaFoldDB" id="A0A6J5YZ58"/>
<keyword evidence="3" id="KW-0288">FMN</keyword>
<dbReference type="InterPro" id="IPR000262">
    <property type="entry name" value="FMN-dep_DH"/>
</dbReference>
<keyword evidence="4" id="KW-0560">Oxidoreductase</keyword>
<dbReference type="PROSITE" id="PS51349">
    <property type="entry name" value="FMN_HYDROXY_ACID_DH_2"/>
    <property type="match status" value="1"/>
</dbReference>
<dbReference type="InterPro" id="IPR013785">
    <property type="entry name" value="Aldolase_TIM"/>
</dbReference>
<dbReference type="FunFam" id="3.20.20.70:FF:000056">
    <property type="entry name" value="hydroxyacid oxidase 2"/>
    <property type="match status" value="1"/>
</dbReference>
<dbReference type="PANTHER" id="PTHR10578">
    <property type="entry name" value="S -2-HYDROXY-ACID OXIDASE-RELATED"/>
    <property type="match status" value="1"/>
</dbReference>
<dbReference type="Pfam" id="PF01070">
    <property type="entry name" value="FMN_dh"/>
    <property type="match status" value="1"/>
</dbReference>
<comment type="similarity">
    <text evidence="5">Belongs to the FMN-dependent alpha-hydroxy acid dehydrogenase family.</text>
</comment>
<dbReference type="GO" id="GO:0016491">
    <property type="term" value="F:oxidoreductase activity"/>
    <property type="evidence" value="ECO:0007669"/>
    <property type="project" value="UniProtKB-KW"/>
</dbReference>
<evidence type="ECO:0000256" key="1">
    <source>
        <dbReference type="ARBA" id="ARBA00001917"/>
    </source>
</evidence>
<name>A0A6J5YZ58_9ZZZZ</name>
<dbReference type="SUPFAM" id="SSF51395">
    <property type="entry name" value="FMN-linked oxidoreductases"/>
    <property type="match status" value="1"/>
</dbReference>
<dbReference type="InterPro" id="IPR037396">
    <property type="entry name" value="FMN_HAD"/>
</dbReference>
<dbReference type="GO" id="GO:0010181">
    <property type="term" value="F:FMN binding"/>
    <property type="evidence" value="ECO:0007669"/>
    <property type="project" value="InterPro"/>
</dbReference>
<dbReference type="PANTHER" id="PTHR10578:SF107">
    <property type="entry name" value="2-HYDROXYACID OXIDASE 1"/>
    <property type="match status" value="1"/>
</dbReference>
<dbReference type="InterPro" id="IPR008259">
    <property type="entry name" value="FMN_hydac_DH_AS"/>
</dbReference>
<dbReference type="InterPro" id="IPR012133">
    <property type="entry name" value="Alpha-hydoxy_acid_DH_FMN"/>
</dbReference>
<gene>
    <name evidence="7" type="ORF">UFOPK3547_00148</name>
</gene>
<keyword evidence="2" id="KW-0285">Flavoprotein</keyword>
<dbReference type="Gene3D" id="3.20.20.70">
    <property type="entry name" value="Aldolase class I"/>
    <property type="match status" value="1"/>
</dbReference>
<dbReference type="GO" id="GO:0005737">
    <property type="term" value="C:cytoplasm"/>
    <property type="evidence" value="ECO:0007669"/>
    <property type="project" value="UniProtKB-ARBA"/>
</dbReference>
<evidence type="ECO:0000259" key="6">
    <source>
        <dbReference type="PROSITE" id="PS51349"/>
    </source>
</evidence>
<protein>
    <submittedName>
        <fullName evidence="7">Unannotated protein</fullName>
    </submittedName>
</protein>
<dbReference type="PROSITE" id="PS00557">
    <property type="entry name" value="FMN_HYDROXY_ACID_DH_1"/>
    <property type="match status" value="1"/>
</dbReference>
<sequence>MSTPIGGRVGEPAQGGPFNLSEFEAIAREKLPHASYEYFAGGAGDELTLRENRLAFERISMVPRVLRGGRERSSATTVLGVPVNFPALVAPIAYQQVADPDGELATARAVAGAGTAMCLSSLSTKSLEDVAEASGPARPLFFQLYAYRDRGLTDEIVLRAQEAGFKALFVTVDVAVHGRREREYRNEFVLPDDCQLPCVPVPAEHDGPLSPHEVTGLMQPDLNWDDIERFIALSDMPVVIKGVLSAEDARIAAGLGVSGVVVSNHGGRQLDTAVATIDVVAEIADAVGDQLEVLLDGGVRRGSDVVKAVALGARAVLLARPVVWALAADGQAGVELALSLLEAEINDTLALCGCATLDEATPDLLRRAAP</sequence>
<organism evidence="7">
    <name type="scientific">freshwater metagenome</name>
    <dbReference type="NCBI Taxonomy" id="449393"/>
    <lineage>
        <taxon>unclassified sequences</taxon>
        <taxon>metagenomes</taxon>
        <taxon>ecological metagenomes</taxon>
    </lineage>
</organism>
<accession>A0A6J5YZ58</accession>
<reference evidence="7" key="1">
    <citation type="submission" date="2020-05" db="EMBL/GenBank/DDBJ databases">
        <authorList>
            <person name="Chiriac C."/>
            <person name="Salcher M."/>
            <person name="Ghai R."/>
            <person name="Kavagutti S V."/>
        </authorList>
    </citation>
    <scope>NUCLEOTIDE SEQUENCE</scope>
</reference>
<evidence type="ECO:0000256" key="4">
    <source>
        <dbReference type="ARBA" id="ARBA00023002"/>
    </source>
</evidence>
<evidence type="ECO:0000256" key="2">
    <source>
        <dbReference type="ARBA" id="ARBA00022630"/>
    </source>
</evidence>
<evidence type="ECO:0000313" key="7">
    <source>
        <dbReference type="EMBL" id="CAB4335534.1"/>
    </source>
</evidence>
<evidence type="ECO:0000256" key="3">
    <source>
        <dbReference type="ARBA" id="ARBA00022643"/>
    </source>
</evidence>
<dbReference type="EMBL" id="CAESAN010000007">
    <property type="protein sequence ID" value="CAB4335534.1"/>
    <property type="molecule type" value="Genomic_DNA"/>
</dbReference>